<dbReference type="InterPro" id="IPR050463">
    <property type="entry name" value="Gfo/Idh/MocA_oxidrdct_glycsds"/>
</dbReference>
<feature type="domain" description="Gfo/Idh/MocA-like oxidoreductase bacterial type C-terminal" evidence="2">
    <location>
        <begin position="216"/>
        <end position="293"/>
    </location>
</feature>
<evidence type="ECO:0000259" key="1">
    <source>
        <dbReference type="Pfam" id="PF01408"/>
    </source>
</evidence>
<dbReference type="RefSeq" id="WP_136078036.1">
    <property type="nucleotide sequence ID" value="NZ_CAAHFG010000001.1"/>
</dbReference>
<protein>
    <submittedName>
        <fullName evidence="3">Inositol 2-dehydrogenase</fullName>
    </submittedName>
</protein>
<dbReference type="SUPFAM" id="SSF55347">
    <property type="entry name" value="Glyceraldehyde-3-phosphate dehydrogenase-like, C-terminal domain"/>
    <property type="match status" value="1"/>
</dbReference>
<evidence type="ECO:0000313" key="4">
    <source>
        <dbReference type="Proteomes" id="UP000366872"/>
    </source>
</evidence>
<dbReference type="PROSITE" id="PS51257">
    <property type="entry name" value="PROKAR_LIPOPROTEIN"/>
    <property type="match status" value="1"/>
</dbReference>
<dbReference type="Gene3D" id="3.30.360.10">
    <property type="entry name" value="Dihydrodipicolinate Reductase, domain 2"/>
    <property type="match status" value="1"/>
</dbReference>
<sequence>MNTINRRYFIGSMGALATLSGCANNQRTFYMPPANIRRPRLIPAGEKMNVACIGVGGKGSSDTKAMKGENVVALCDVDENNLRKMAKAFPNAKLYKDYRKMFAEIDGQIDAVTVSTPDHTHYPAAMAAIKLGKHAFVQKPITRTLWECRMLTEAARLHGVSTQMGNQGHSNDGTRLLAEWTRAGAIGTVREIHLWTDRPTSWGTPCGTDRPTDTPVAPEPLDWNLWLGTAPKRPYHPNYVPKKWRSWYDFGAGALGDMGCHLFDATFWALDLGWPEWVSAETSERKAETFPKSAVVTYQFPANGSRPPVKVVWYDGGNMPERPAELEEGRSMGPSIGGQLIVGDTGKMLASHNASSVRLIPETAMREFAKAGVPPKTLSRIEGGHAADWIQSCKEGGHPACSNFDYAGPLTEMVLLGVLAVRTGEKIVCDNQTLTVTSHPEFNQYIREPYREF</sequence>
<dbReference type="SUPFAM" id="SSF51735">
    <property type="entry name" value="NAD(P)-binding Rossmann-fold domains"/>
    <property type="match status" value="1"/>
</dbReference>
<dbReference type="InterPro" id="IPR036291">
    <property type="entry name" value="NAD(P)-bd_dom_sf"/>
</dbReference>
<evidence type="ECO:0000313" key="3">
    <source>
        <dbReference type="EMBL" id="VGO12363.1"/>
    </source>
</evidence>
<dbReference type="AlphaFoldDB" id="A0A6C2TXN3"/>
<keyword evidence="4" id="KW-1185">Reference proteome</keyword>
<gene>
    <name evidence="3" type="primary">iolG_3</name>
    <name evidence="3" type="ORF">PDESU_00915</name>
</gene>
<dbReference type="PANTHER" id="PTHR43818:SF10">
    <property type="entry name" value="NADH-DEPENDENT DEHYDROGENASE-RELATED"/>
    <property type="match status" value="1"/>
</dbReference>
<dbReference type="Gene3D" id="3.40.50.720">
    <property type="entry name" value="NAD(P)-binding Rossmann-like Domain"/>
    <property type="match status" value="1"/>
</dbReference>
<dbReference type="Pfam" id="PF01408">
    <property type="entry name" value="GFO_IDH_MocA"/>
    <property type="match status" value="1"/>
</dbReference>
<dbReference type="InterPro" id="IPR043906">
    <property type="entry name" value="Gfo/Idh/MocA_OxRdtase_bact_C"/>
</dbReference>
<reference evidence="3 4" key="1">
    <citation type="submission" date="2019-04" db="EMBL/GenBank/DDBJ databases">
        <authorList>
            <person name="Van Vliet M D."/>
        </authorList>
    </citation>
    <scope>NUCLEOTIDE SEQUENCE [LARGE SCALE GENOMIC DNA]</scope>
    <source>
        <strain evidence="3 4">F1</strain>
    </source>
</reference>
<dbReference type="InterPro" id="IPR000683">
    <property type="entry name" value="Gfo/Idh/MocA-like_OxRdtase_N"/>
</dbReference>
<dbReference type="PANTHER" id="PTHR43818">
    <property type="entry name" value="BCDNA.GH03377"/>
    <property type="match status" value="1"/>
</dbReference>
<dbReference type="GO" id="GO:0000166">
    <property type="term" value="F:nucleotide binding"/>
    <property type="evidence" value="ECO:0007669"/>
    <property type="project" value="InterPro"/>
</dbReference>
<organism evidence="3 4">
    <name type="scientific">Pontiella desulfatans</name>
    <dbReference type="NCBI Taxonomy" id="2750659"/>
    <lineage>
        <taxon>Bacteria</taxon>
        <taxon>Pseudomonadati</taxon>
        <taxon>Kiritimatiellota</taxon>
        <taxon>Kiritimatiellia</taxon>
        <taxon>Kiritimatiellales</taxon>
        <taxon>Pontiellaceae</taxon>
        <taxon>Pontiella</taxon>
    </lineage>
</organism>
<name>A0A6C2TXN3_PONDE</name>
<dbReference type="Proteomes" id="UP000366872">
    <property type="component" value="Unassembled WGS sequence"/>
</dbReference>
<feature type="domain" description="Gfo/Idh/MocA-like oxidoreductase N-terminal" evidence="1">
    <location>
        <begin position="48"/>
        <end position="164"/>
    </location>
</feature>
<evidence type="ECO:0000259" key="2">
    <source>
        <dbReference type="Pfam" id="PF19051"/>
    </source>
</evidence>
<accession>A0A6C2TXN3</accession>
<dbReference type="Pfam" id="PF19051">
    <property type="entry name" value="GFO_IDH_MocA_C2"/>
    <property type="match status" value="1"/>
</dbReference>
<dbReference type="EMBL" id="CAAHFG010000001">
    <property type="protein sequence ID" value="VGO12363.1"/>
    <property type="molecule type" value="Genomic_DNA"/>
</dbReference>
<proteinExistence type="predicted"/>